<dbReference type="RefSeq" id="WP_090663340.1">
    <property type="nucleotide sequence ID" value="NZ_FOXQ01000029.1"/>
</dbReference>
<dbReference type="AlphaFoldDB" id="A0A1I5ZHC7"/>
<dbReference type="GO" id="GO:0009055">
    <property type="term" value="F:electron transfer activity"/>
    <property type="evidence" value="ECO:0007669"/>
    <property type="project" value="InterPro"/>
</dbReference>
<keyword evidence="1 4" id="KW-0349">Heme</keyword>
<protein>
    <submittedName>
        <fullName evidence="6">Cytochrome c</fullName>
    </submittedName>
</protein>
<evidence type="ECO:0000256" key="4">
    <source>
        <dbReference type="PROSITE-ProRule" id="PRU00433"/>
    </source>
</evidence>
<proteinExistence type="predicted"/>
<evidence type="ECO:0000259" key="5">
    <source>
        <dbReference type="PROSITE" id="PS51007"/>
    </source>
</evidence>
<organism evidence="6 7">
    <name type="scientific">Parafilimonas terrae</name>
    <dbReference type="NCBI Taxonomy" id="1465490"/>
    <lineage>
        <taxon>Bacteria</taxon>
        <taxon>Pseudomonadati</taxon>
        <taxon>Bacteroidota</taxon>
        <taxon>Chitinophagia</taxon>
        <taxon>Chitinophagales</taxon>
        <taxon>Chitinophagaceae</taxon>
        <taxon>Parafilimonas</taxon>
    </lineage>
</organism>
<dbReference type="InterPro" id="IPR036909">
    <property type="entry name" value="Cyt_c-like_dom_sf"/>
</dbReference>
<dbReference type="OrthoDB" id="955119at2"/>
<keyword evidence="3 4" id="KW-0408">Iron</keyword>
<dbReference type="Gene3D" id="1.10.760.10">
    <property type="entry name" value="Cytochrome c-like domain"/>
    <property type="match status" value="1"/>
</dbReference>
<dbReference type="PROSITE" id="PS51007">
    <property type="entry name" value="CYTC"/>
    <property type="match status" value="1"/>
</dbReference>
<dbReference type="InterPro" id="IPR009056">
    <property type="entry name" value="Cyt_c-like_dom"/>
</dbReference>
<keyword evidence="2 4" id="KW-0479">Metal-binding</keyword>
<name>A0A1I5ZHC7_9BACT</name>
<keyword evidence="7" id="KW-1185">Reference proteome</keyword>
<dbReference type="Pfam" id="PF00034">
    <property type="entry name" value="Cytochrom_C"/>
    <property type="match status" value="1"/>
</dbReference>
<dbReference type="GO" id="GO:0046872">
    <property type="term" value="F:metal ion binding"/>
    <property type="evidence" value="ECO:0007669"/>
    <property type="project" value="UniProtKB-KW"/>
</dbReference>
<evidence type="ECO:0000256" key="1">
    <source>
        <dbReference type="ARBA" id="ARBA00022617"/>
    </source>
</evidence>
<evidence type="ECO:0000256" key="3">
    <source>
        <dbReference type="ARBA" id="ARBA00023004"/>
    </source>
</evidence>
<dbReference type="GO" id="GO:0020037">
    <property type="term" value="F:heme binding"/>
    <property type="evidence" value="ECO:0007669"/>
    <property type="project" value="InterPro"/>
</dbReference>
<dbReference type="EMBL" id="FOXQ01000029">
    <property type="protein sequence ID" value="SFQ55848.1"/>
    <property type="molecule type" value="Genomic_DNA"/>
</dbReference>
<accession>A0A1I5ZHC7</accession>
<dbReference type="Proteomes" id="UP000199031">
    <property type="component" value="Unassembled WGS sequence"/>
</dbReference>
<dbReference type="SUPFAM" id="SSF46626">
    <property type="entry name" value="Cytochrome c"/>
    <property type="match status" value="1"/>
</dbReference>
<gene>
    <name evidence="6" type="ORF">SAMN05444277_1296</name>
</gene>
<dbReference type="STRING" id="1465490.SAMN05444277_1296"/>
<sequence>MYIPVNRDDKFSISGHNIQSTDTILKIYKSIVFEESDTTINSMLTLDKFKEYPNGSGKTLFQQYCASCHSLNKTTHGPALHDIMQERTSDWLIKFVTNRKLVATDTTHLKLKEAFNNYECMEFPDLTKEDIEMITSYIKYK</sequence>
<reference evidence="6 7" key="1">
    <citation type="submission" date="2016-10" db="EMBL/GenBank/DDBJ databases">
        <authorList>
            <person name="de Groot N.N."/>
        </authorList>
    </citation>
    <scope>NUCLEOTIDE SEQUENCE [LARGE SCALE GENOMIC DNA]</scope>
    <source>
        <strain evidence="6 7">DSM 28286</strain>
    </source>
</reference>
<evidence type="ECO:0000313" key="6">
    <source>
        <dbReference type="EMBL" id="SFQ55848.1"/>
    </source>
</evidence>
<evidence type="ECO:0000313" key="7">
    <source>
        <dbReference type="Proteomes" id="UP000199031"/>
    </source>
</evidence>
<feature type="domain" description="Cytochrome c" evidence="5">
    <location>
        <begin position="52"/>
        <end position="141"/>
    </location>
</feature>
<evidence type="ECO:0000256" key="2">
    <source>
        <dbReference type="ARBA" id="ARBA00022723"/>
    </source>
</evidence>